<keyword evidence="1" id="KW-0328">Glycosyltransferase</keyword>
<keyword evidence="5" id="KW-1185">Reference proteome</keyword>
<dbReference type="InterPro" id="IPR050748">
    <property type="entry name" value="Glycosyltrans_8_dom-fam"/>
</dbReference>
<reference evidence="5" key="1">
    <citation type="journal article" date="2019" name="Int. J. Syst. Evol. Microbiol.">
        <title>The Global Catalogue of Microorganisms (GCM) 10K type strain sequencing project: providing services to taxonomists for standard genome sequencing and annotation.</title>
        <authorList>
            <consortium name="The Broad Institute Genomics Platform"/>
            <consortium name="The Broad Institute Genome Sequencing Center for Infectious Disease"/>
            <person name="Wu L."/>
            <person name="Ma J."/>
        </authorList>
    </citation>
    <scope>NUCLEOTIDE SEQUENCE [LARGE SCALE GENOMIC DNA]</scope>
    <source>
        <strain evidence="5">JCM 17858</strain>
    </source>
</reference>
<evidence type="ECO:0000313" key="4">
    <source>
        <dbReference type="EMBL" id="GAA4514887.1"/>
    </source>
</evidence>
<accession>A0ABP8R0E7</accession>
<dbReference type="PANTHER" id="PTHR13778">
    <property type="entry name" value="GLYCOSYLTRANSFERASE 8 DOMAIN-CONTAINING PROTEIN"/>
    <property type="match status" value="1"/>
</dbReference>
<dbReference type="Pfam" id="PF01501">
    <property type="entry name" value="Glyco_transf_8"/>
    <property type="match status" value="1"/>
</dbReference>
<dbReference type="Proteomes" id="UP001500394">
    <property type="component" value="Unassembled WGS sequence"/>
</dbReference>
<evidence type="ECO:0000256" key="3">
    <source>
        <dbReference type="ARBA" id="ARBA00022723"/>
    </source>
</evidence>
<dbReference type="SUPFAM" id="SSF53448">
    <property type="entry name" value="Nucleotide-diphospho-sugar transferases"/>
    <property type="match status" value="1"/>
</dbReference>
<evidence type="ECO:0000313" key="5">
    <source>
        <dbReference type="Proteomes" id="UP001500394"/>
    </source>
</evidence>
<organism evidence="4 5">
    <name type="scientific">Sphingobacterium thermophilum</name>
    <dbReference type="NCBI Taxonomy" id="768534"/>
    <lineage>
        <taxon>Bacteria</taxon>
        <taxon>Pseudomonadati</taxon>
        <taxon>Bacteroidota</taxon>
        <taxon>Sphingobacteriia</taxon>
        <taxon>Sphingobacteriales</taxon>
        <taxon>Sphingobacteriaceae</taxon>
        <taxon>Sphingobacterium</taxon>
    </lineage>
</organism>
<sequence>MIPPYIPIVLAFTPNYVVPAATTILSVLDNLAPNFKLKVICLSSQPLSEEIKEMLYTISKERLSFSFIDLSKKHLNVNINNRFTEAALYRLLLPDLLPYEDKVIYLDSDVIVRTDLSKLFFQANLDGYYLAAVVEATLPFQEEYINNLGLKPGEYINSGFLILNLKKLREENVVRKLLEESNVEGLLFPDQDAINKVCQGKILPIQPIYNSIRTFFLPQYKKTFLKYYKEEDWEAIQSYGNIHYTGGKPWKMYTVQFDKWWDYYERLPAVLKKNSLFSKSQRIYFLYKLLKINICREFFLLAQNIYRFLRYKNVNT</sequence>
<dbReference type="CDD" id="cd04194">
    <property type="entry name" value="GT8_A4GalT_like"/>
    <property type="match status" value="1"/>
</dbReference>
<keyword evidence="3" id="KW-0479">Metal-binding</keyword>
<dbReference type="Gene3D" id="3.90.550.10">
    <property type="entry name" value="Spore Coat Polysaccharide Biosynthesis Protein SpsA, Chain A"/>
    <property type="match status" value="1"/>
</dbReference>
<dbReference type="InterPro" id="IPR029044">
    <property type="entry name" value="Nucleotide-diphossugar_trans"/>
</dbReference>
<protein>
    <submittedName>
        <fullName evidence="4">Glycosyltransferase family 8 protein</fullName>
    </submittedName>
</protein>
<proteinExistence type="predicted"/>
<evidence type="ECO:0000256" key="2">
    <source>
        <dbReference type="ARBA" id="ARBA00022679"/>
    </source>
</evidence>
<comment type="caution">
    <text evidence="4">The sequence shown here is derived from an EMBL/GenBank/DDBJ whole genome shotgun (WGS) entry which is preliminary data.</text>
</comment>
<dbReference type="PANTHER" id="PTHR13778:SF47">
    <property type="entry name" value="LIPOPOLYSACCHARIDE 1,3-GALACTOSYLTRANSFERASE"/>
    <property type="match status" value="1"/>
</dbReference>
<dbReference type="RefSeq" id="WP_345066102.1">
    <property type="nucleotide sequence ID" value="NZ_BAABGR010000015.1"/>
</dbReference>
<keyword evidence="2" id="KW-0808">Transferase</keyword>
<evidence type="ECO:0000256" key="1">
    <source>
        <dbReference type="ARBA" id="ARBA00022676"/>
    </source>
</evidence>
<dbReference type="InterPro" id="IPR002495">
    <property type="entry name" value="Glyco_trans_8"/>
</dbReference>
<name>A0ABP8R0E7_9SPHI</name>
<gene>
    <name evidence="4" type="ORF">GCM10023173_12000</name>
</gene>
<dbReference type="EMBL" id="BAABGR010000015">
    <property type="protein sequence ID" value="GAA4514887.1"/>
    <property type="molecule type" value="Genomic_DNA"/>
</dbReference>